<gene>
    <name evidence="2" type="ORF">C1Y40_05499</name>
</gene>
<evidence type="ECO:0000256" key="1">
    <source>
        <dbReference type="SAM" id="MobiDB-lite"/>
    </source>
</evidence>
<comment type="caution">
    <text evidence="2">The sequence shown here is derived from an EMBL/GenBank/DDBJ whole genome shotgun (WGS) entry which is preliminary data.</text>
</comment>
<evidence type="ECO:0000313" key="3">
    <source>
        <dbReference type="Proteomes" id="UP000238296"/>
    </source>
</evidence>
<protein>
    <submittedName>
        <fullName evidence="2">Uncharacterized protein</fullName>
    </submittedName>
</protein>
<sequence>MRARLGEFGQHAAVGRQAAGQLLEAGVAAGFGDTAGAAHQGGGAPQHRTGEHRLAFDLRIAHERRLDAGSRHAGTLRETQIHQIAEIVGGETQFQRHRSGARGALAGSGAPGTAQLLGSGPQHRLQAAFAGQRADHLAGAAVGQQPQRPVQRGFAGAVGAGDDGQPPQRQHHLAQATGSRAPPPWTTCPQAIGPGRQPAAWPAPGAPRAAGPGDPGRTARAPARRWR</sequence>
<organism evidence="2 3">
    <name type="scientific">Mycobacterium talmoniae</name>
    <dbReference type="NCBI Taxonomy" id="1858794"/>
    <lineage>
        <taxon>Bacteria</taxon>
        <taxon>Bacillati</taxon>
        <taxon>Actinomycetota</taxon>
        <taxon>Actinomycetes</taxon>
        <taxon>Mycobacteriales</taxon>
        <taxon>Mycobacteriaceae</taxon>
        <taxon>Mycobacterium</taxon>
    </lineage>
</organism>
<feature type="region of interest" description="Disordered" evidence="1">
    <location>
        <begin position="141"/>
        <end position="227"/>
    </location>
</feature>
<accession>A0A2S8BCF0</accession>
<evidence type="ECO:0000313" key="2">
    <source>
        <dbReference type="EMBL" id="PQM44340.1"/>
    </source>
</evidence>
<name>A0A2S8BCF0_9MYCO</name>
<proteinExistence type="predicted"/>
<dbReference type="AlphaFoldDB" id="A0A2S8BCF0"/>
<dbReference type="EMBL" id="PPEA01000843">
    <property type="protein sequence ID" value="PQM44340.1"/>
    <property type="molecule type" value="Genomic_DNA"/>
</dbReference>
<feature type="region of interest" description="Disordered" evidence="1">
    <location>
        <begin position="98"/>
        <end position="122"/>
    </location>
</feature>
<feature type="compositionally biased region" description="Low complexity" evidence="1">
    <location>
        <begin position="193"/>
        <end position="221"/>
    </location>
</feature>
<reference evidence="2 3" key="1">
    <citation type="journal article" date="2017" name="Int. J. Syst. Evol. Microbiol.">
        <title>Mycobacterium talmoniae sp. nov., a slowly growing mycobacterium isolated from human respiratory samples.</title>
        <authorList>
            <person name="Davidson R.M."/>
            <person name="DeGroote M.A."/>
            <person name="Marola J.L."/>
            <person name="Buss S."/>
            <person name="Jones V."/>
            <person name="McNeil M.R."/>
            <person name="Freifeld A.G."/>
            <person name="Elaine Epperson L."/>
            <person name="Hasan N.A."/>
            <person name="Jackson M."/>
            <person name="Iwen P.C."/>
            <person name="Salfinger M."/>
            <person name="Strong M."/>
        </authorList>
    </citation>
    <scope>NUCLEOTIDE SEQUENCE [LARGE SCALE GENOMIC DNA]</scope>
    <source>
        <strain evidence="2 3">ATCC BAA-2683</strain>
    </source>
</reference>
<dbReference type="Proteomes" id="UP000238296">
    <property type="component" value="Unassembled WGS sequence"/>
</dbReference>